<name>A0A368L4C9_9BURK</name>
<proteinExistence type="predicted"/>
<dbReference type="RefSeq" id="WP_114402510.1">
    <property type="nucleotide sequence ID" value="NZ_QPGB01000002.1"/>
</dbReference>
<dbReference type="Proteomes" id="UP000252357">
    <property type="component" value="Unassembled WGS sequence"/>
</dbReference>
<dbReference type="PANTHER" id="PTHR43265:SF1">
    <property type="entry name" value="ESTERASE ESTD"/>
    <property type="match status" value="1"/>
</dbReference>
<evidence type="ECO:0000256" key="1">
    <source>
        <dbReference type="SAM" id="Phobius"/>
    </source>
</evidence>
<dbReference type="AlphaFoldDB" id="A0A368L4C9"/>
<dbReference type="Gene3D" id="3.40.50.1820">
    <property type="entry name" value="alpha/beta hydrolase"/>
    <property type="match status" value="1"/>
</dbReference>
<dbReference type="Pfam" id="PF00326">
    <property type="entry name" value="Peptidase_S9"/>
    <property type="match status" value="1"/>
</dbReference>
<protein>
    <recommendedName>
        <fullName evidence="2">Peptidase S9 prolyl oligopeptidase catalytic domain-containing protein</fullName>
    </recommendedName>
</protein>
<evidence type="ECO:0000313" key="3">
    <source>
        <dbReference type="EMBL" id="RCS58427.1"/>
    </source>
</evidence>
<reference evidence="3 4" key="1">
    <citation type="journal article" date="2018" name="Int. J. Syst. Evol. Microbiol.">
        <title>Parvibium lacunae gen. nov., sp. nov., a new member of the family Alcaligenaceae isolated from a freshwater pond.</title>
        <authorList>
            <person name="Chen W.M."/>
            <person name="Xie P.B."/>
            <person name="Hsu M.Y."/>
            <person name="Sheu S.Y."/>
        </authorList>
    </citation>
    <scope>NUCLEOTIDE SEQUENCE [LARGE SCALE GENOMIC DNA]</scope>
    <source>
        <strain evidence="3 4">KMB9</strain>
    </source>
</reference>
<keyword evidence="4" id="KW-1185">Reference proteome</keyword>
<dbReference type="OrthoDB" id="8452438at2"/>
<keyword evidence="1" id="KW-1133">Transmembrane helix</keyword>
<evidence type="ECO:0000313" key="4">
    <source>
        <dbReference type="Proteomes" id="UP000252357"/>
    </source>
</evidence>
<keyword evidence="1" id="KW-0472">Membrane</keyword>
<keyword evidence="1" id="KW-0812">Transmembrane</keyword>
<evidence type="ECO:0000259" key="2">
    <source>
        <dbReference type="Pfam" id="PF00326"/>
    </source>
</evidence>
<feature type="transmembrane region" description="Helical" evidence="1">
    <location>
        <begin position="12"/>
        <end position="31"/>
    </location>
</feature>
<dbReference type="GO" id="GO:0052689">
    <property type="term" value="F:carboxylic ester hydrolase activity"/>
    <property type="evidence" value="ECO:0007669"/>
    <property type="project" value="TreeGrafter"/>
</dbReference>
<organism evidence="3 4">
    <name type="scientific">Parvibium lacunae</name>
    <dbReference type="NCBI Taxonomy" id="1888893"/>
    <lineage>
        <taxon>Bacteria</taxon>
        <taxon>Pseudomonadati</taxon>
        <taxon>Pseudomonadota</taxon>
        <taxon>Betaproteobacteria</taxon>
        <taxon>Burkholderiales</taxon>
        <taxon>Alcaligenaceae</taxon>
        <taxon>Parvibium</taxon>
    </lineage>
</organism>
<sequence>MTYQSRTIRQRWALGFVIGILYCVVGCQSTSETTKYLTTYGVPLNLVTHTFQFSDGGQSSYYEMQLGPLLAQQPVIFVLGGAGCARGESALRHFFDSVQGSIQVWMLEKRGVANSQSPNCSNEYHRQAYAKQIVGDQIEFIQAQLRKLPTVALRPVILLGISEGGMIAPAVAQSLHEVTHLALVGAGGLPLRQELQLLVNKHRESIDVPTIVNAIQTHQDNSTILLWGNSVRWWGSFLDYSSVPYVAALKQPMLVAMGELDTSVPLESAMFLRRQSYRLGKRNIELLMYPRANHFLASPVQDYRNDFLRTLLLWVREGRITTPYAKAYSDPVSR</sequence>
<dbReference type="PANTHER" id="PTHR43265">
    <property type="entry name" value="ESTERASE ESTD"/>
    <property type="match status" value="1"/>
</dbReference>
<dbReference type="SUPFAM" id="SSF53474">
    <property type="entry name" value="alpha/beta-Hydrolases"/>
    <property type="match status" value="1"/>
</dbReference>
<accession>A0A368L4C9</accession>
<feature type="domain" description="Peptidase S9 prolyl oligopeptidase catalytic" evidence="2">
    <location>
        <begin position="237"/>
        <end position="315"/>
    </location>
</feature>
<dbReference type="GO" id="GO:0008236">
    <property type="term" value="F:serine-type peptidase activity"/>
    <property type="evidence" value="ECO:0007669"/>
    <property type="project" value="InterPro"/>
</dbReference>
<dbReference type="InterPro" id="IPR029058">
    <property type="entry name" value="AB_hydrolase_fold"/>
</dbReference>
<dbReference type="InterPro" id="IPR053145">
    <property type="entry name" value="AB_hydrolase_Est10"/>
</dbReference>
<dbReference type="GO" id="GO:0006508">
    <property type="term" value="P:proteolysis"/>
    <property type="evidence" value="ECO:0007669"/>
    <property type="project" value="InterPro"/>
</dbReference>
<dbReference type="EMBL" id="QPGB01000002">
    <property type="protein sequence ID" value="RCS58427.1"/>
    <property type="molecule type" value="Genomic_DNA"/>
</dbReference>
<comment type="caution">
    <text evidence="3">The sequence shown here is derived from an EMBL/GenBank/DDBJ whole genome shotgun (WGS) entry which is preliminary data.</text>
</comment>
<dbReference type="InterPro" id="IPR001375">
    <property type="entry name" value="Peptidase_S9_cat"/>
</dbReference>
<gene>
    <name evidence="3" type="ORF">DU000_06335</name>
</gene>